<comment type="caution">
    <text evidence="8">The sequence shown here is derived from an EMBL/GenBank/DDBJ whole genome shotgun (WGS) entry which is preliminary data.</text>
</comment>
<keyword evidence="6 7" id="KW-0131">Cell cycle</keyword>
<keyword evidence="3 7" id="KW-0812">Transmembrane</keyword>
<keyword evidence="4 7" id="KW-1133">Transmembrane helix</keyword>
<dbReference type="OrthoDB" id="7061211at2"/>
<keyword evidence="5 7" id="KW-0472">Membrane</keyword>
<evidence type="ECO:0000256" key="3">
    <source>
        <dbReference type="ARBA" id="ARBA00022692"/>
    </source>
</evidence>
<dbReference type="InterPro" id="IPR023081">
    <property type="entry name" value="Cell_div_FtsB"/>
</dbReference>
<reference evidence="8 9" key="1">
    <citation type="submission" date="2018-02" db="EMBL/GenBank/DDBJ databases">
        <title>Genome sequencing of Solimonas sp. HR-BB.</title>
        <authorList>
            <person name="Lee Y."/>
            <person name="Jeon C.O."/>
        </authorList>
    </citation>
    <scope>NUCLEOTIDE SEQUENCE [LARGE SCALE GENOMIC DNA]</scope>
    <source>
        <strain evidence="8 9">HR-BB</strain>
    </source>
</reference>
<feature type="topological domain" description="Periplasmic" evidence="7">
    <location>
        <begin position="24"/>
        <end position="92"/>
    </location>
</feature>
<comment type="function">
    <text evidence="7">Essential cell division protein. May link together the upstream cell division proteins, which are predominantly cytoplasmic, with the downstream cell division proteins, which are predominantly periplasmic.</text>
</comment>
<proteinExistence type="inferred from homology"/>
<dbReference type="GO" id="GO:0005886">
    <property type="term" value="C:plasma membrane"/>
    <property type="evidence" value="ECO:0007669"/>
    <property type="project" value="UniProtKB-SubCell"/>
</dbReference>
<dbReference type="RefSeq" id="WP_104232015.1">
    <property type="nucleotide sequence ID" value="NZ_PSNW01000014.1"/>
</dbReference>
<feature type="topological domain" description="Cytoplasmic" evidence="7">
    <location>
        <begin position="1"/>
        <end position="5"/>
    </location>
</feature>
<dbReference type="GO" id="GO:0043093">
    <property type="term" value="P:FtsZ-dependent cytokinesis"/>
    <property type="evidence" value="ECO:0007669"/>
    <property type="project" value="UniProtKB-UniRule"/>
</dbReference>
<comment type="subcellular location">
    <subcellularLocation>
        <location evidence="7">Cell inner membrane</location>
        <topology evidence="7">Single-pass type II membrane protein</topology>
    </subcellularLocation>
    <text evidence="7">Localizes to the division septum.</text>
</comment>
<dbReference type="PANTHER" id="PTHR37485">
    <property type="entry name" value="CELL DIVISION PROTEIN FTSB"/>
    <property type="match status" value="1"/>
</dbReference>
<evidence type="ECO:0000313" key="9">
    <source>
        <dbReference type="Proteomes" id="UP000238220"/>
    </source>
</evidence>
<evidence type="ECO:0000256" key="2">
    <source>
        <dbReference type="ARBA" id="ARBA00022618"/>
    </source>
</evidence>
<dbReference type="InterPro" id="IPR007060">
    <property type="entry name" value="FtsL/DivIC"/>
</dbReference>
<dbReference type="GO" id="GO:0030428">
    <property type="term" value="C:cell septum"/>
    <property type="evidence" value="ECO:0007669"/>
    <property type="project" value="TreeGrafter"/>
</dbReference>
<evidence type="ECO:0000256" key="6">
    <source>
        <dbReference type="ARBA" id="ARBA00023306"/>
    </source>
</evidence>
<sequence length="92" mass="10102">MNNRVAIAVLALMLTGLQWRLWVADGGVAHTHRLKSQVQAQQEENAKLRARNAARDAEVRDLGSGTAAIEARARTTLGMIKSDETFYLVVAQ</sequence>
<comment type="similarity">
    <text evidence="7">Belongs to the FtsB family.</text>
</comment>
<name>A0A2S5TB97_9GAMM</name>
<evidence type="ECO:0000256" key="7">
    <source>
        <dbReference type="HAMAP-Rule" id="MF_00599"/>
    </source>
</evidence>
<keyword evidence="1 7" id="KW-1003">Cell membrane</keyword>
<keyword evidence="7" id="KW-0175">Coiled coil</keyword>
<feature type="coiled-coil region" evidence="7">
    <location>
        <begin position="31"/>
        <end position="60"/>
    </location>
</feature>
<dbReference type="AlphaFoldDB" id="A0A2S5TB97"/>
<evidence type="ECO:0000256" key="5">
    <source>
        <dbReference type="ARBA" id="ARBA00023136"/>
    </source>
</evidence>
<dbReference type="HAMAP" id="MF_00599">
    <property type="entry name" value="FtsB"/>
    <property type="match status" value="1"/>
</dbReference>
<gene>
    <name evidence="7" type="primary">ftsB</name>
    <name evidence="8" type="ORF">C3942_19330</name>
</gene>
<accession>A0A2S5TB97</accession>
<evidence type="ECO:0000256" key="4">
    <source>
        <dbReference type="ARBA" id="ARBA00022989"/>
    </source>
</evidence>
<keyword evidence="7" id="KW-0997">Cell inner membrane</keyword>
<keyword evidence="2 7" id="KW-0132">Cell division</keyword>
<evidence type="ECO:0000313" key="8">
    <source>
        <dbReference type="EMBL" id="PPE72260.1"/>
    </source>
</evidence>
<comment type="subunit">
    <text evidence="7">Part of a complex composed of FtsB, FtsL and FtsQ.</text>
</comment>
<dbReference type="EMBL" id="PSNW01000014">
    <property type="protein sequence ID" value="PPE72260.1"/>
    <property type="molecule type" value="Genomic_DNA"/>
</dbReference>
<dbReference type="Proteomes" id="UP000238220">
    <property type="component" value="Unassembled WGS sequence"/>
</dbReference>
<organism evidence="8 9">
    <name type="scientific">Solimonas fluminis</name>
    <dbReference type="NCBI Taxonomy" id="2086571"/>
    <lineage>
        <taxon>Bacteria</taxon>
        <taxon>Pseudomonadati</taxon>
        <taxon>Pseudomonadota</taxon>
        <taxon>Gammaproteobacteria</taxon>
        <taxon>Nevskiales</taxon>
        <taxon>Nevskiaceae</taxon>
        <taxon>Solimonas</taxon>
    </lineage>
</organism>
<evidence type="ECO:0000256" key="1">
    <source>
        <dbReference type="ARBA" id="ARBA00022475"/>
    </source>
</evidence>
<dbReference type="GO" id="GO:0032153">
    <property type="term" value="C:cell division site"/>
    <property type="evidence" value="ECO:0007669"/>
    <property type="project" value="UniProtKB-UniRule"/>
</dbReference>
<protein>
    <recommendedName>
        <fullName evidence="7">Cell division protein FtsB</fullName>
    </recommendedName>
</protein>
<dbReference type="PANTHER" id="PTHR37485:SF1">
    <property type="entry name" value="CELL DIVISION PROTEIN FTSB"/>
    <property type="match status" value="1"/>
</dbReference>
<keyword evidence="9" id="KW-1185">Reference proteome</keyword>
<dbReference type="Pfam" id="PF04977">
    <property type="entry name" value="DivIC"/>
    <property type="match status" value="1"/>
</dbReference>